<dbReference type="PANTHER" id="PTHR44688:SF16">
    <property type="entry name" value="DNA-BINDING TRANSCRIPTIONAL ACTIVATOR DEVR_DOSR"/>
    <property type="match status" value="1"/>
</dbReference>
<evidence type="ECO:0000313" key="6">
    <source>
        <dbReference type="Proteomes" id="UP000640489"/>
    </source>
</evidence>
<evidence type="ECO:0000256" key="3">
    <source>
        <dbReference type="ARBA" id="ARBA00023163"/>
    </source>
</evidence>
<dbReference type="Pfam" id="PF00196">
    <property type="entry name" value="GerE"/>
    <property type="match status" value="1"/>
</dbReference>
<dbReference type="InterPro" id="IPR016032">
    <property type="entry name" value="Sig_transdc_resp-reg_C-effctor"/>
</dbReference>
<dbReference type="PRINTS" id="PR00038">
    <property type="entry name" value="HTHLUXR"/>
</dbReference>
<dbReference type="GO" id="GO:0003677">
    <property type="term" value="F:DNA binding"/>
    <property type="evidence" value="ECO:0007669"/>
    <property type="project" value="UniProtKB-KW"/>
</dbReference>
<feature type="domain" description="HTH luxR-type" evidence="4">
    <location>
        <begin position="122"/>
        <end position="187"/>
    </location>
</feature>
<dbReference type="PROSITE" id="PS50043">
    <property type="entry name" value="HTH_LUXR_2"/>
    <property type="match status" value="1"/>
</dbReference>
<accession>A0A930VEG8</accession>
<organism evidence="5 6">
    <name type="scientific">Nocardioides islandensis</name>
    <dbReference type="NCBI Taxonomy" id="433663"/>
    <lineage>
        <taxon>Bacteria</taxon>
        <taxon>Bacillati</taxon>
        <taxon>Actinomycetota</taxon>
        <taxon>Actinomycetes</taxon>
        <taxon>Propionibacteriales</taxon>
        <taxon>Nocardioidaceae</taxon>
        <taxon>Nocardioides</taxon>
    </lineage>
</organism>
<evidence type="ECO:0000256" key="2">
    <source>
        <dbReference type="ARBA" id="ARBA00023125"/>
    </source>
</evidence>
<dbReference type="PANTHER" id="PTHR44688">
    <property type="entry name" value="DNA-BINDING TRANSCRIPTIONAL ACTIVATOR DEVR_DOSR"/>
    <property type="match status" value="1"/>
</dbReference>
<evidence type="ECO:0000259" key="4">
    <source>
        <dbReference type="PROSITE" id="PS50043"/>
    </source>
</evidence>
<gene>
    <name evidence="5" type="ORF">ISU07_13435</name>
</gene>
<protein>
    <submittedName>
        <fullName evidence="5">Response regulator transcription factor</fullName>
    </submittedName>
</protein>
<dbReference type="EMBL" id="JADKPN010000007">
    <property type="protein sequence ID" value="MBF4764131.1"/>
    <property type="molecule type" value="Genomic_DNA"/>
</dbReference>
<keyword evidence="1" id="KW-0805">Transcription regulation</keyword>
<name>A0A930VEG8_9ACTN</name>
<dbReference type="InterPro" id="IPR000792">
    <property type="entry name" value="Tscrpt_reg_LuxR_C"/>
</dbReference>
<dbReference type="RefSeq" id="WP_194707299.1">
    <property type="nucleotide sequence ID" value="NZ_JADKPN010000007.1"/>
</dbReference>
<reference evidence="5" key="1">
    <citation type="submission" date="2020-11" db="EMBL/GenBank/DDBJ databases">
        <title>Nocardioides sp. nov., isolated from Soil of Cynanchum wilfordii Hemsley rhizosphere.</title>
        <authorList>
            <person name="Lee J.-S."/>
            <person name="Suh M.K."/>
            <person name="Kim J.-S."/>
        </authorList>
    </citation>
    <scope>NUCLEOTIDE SEQUENCE</scope>
    <source>
        <strain evidence="5">KCTC 19275</strain>
    </source>
</reference>
<comment type="caution">
    <text evidence="5">The sequence shown here is derived from an EMBL/GenBank/DDBJ whole genome shotgun (WGS) entry which is preliminary data.</text>
</comment>
<evidence type="ECO:0000313" key="5">
    <source>
        <dbReference type="EMBL" id="MBF4764131.1"/>
    </source>
</evidence>
<dbReference type="AlphaFoldDB" id="A0A930VEG8"/>
<evidence type="ECO:0000256" key="1">
    <source>
        <dbReference type="ARBA" id="ARBA00023015"/>
    </source>
</evidence>
<sequence>MAATTLRWPTDPRAGGDLPGSPSGLVGLLITGLDSWTSLHATRRLIADEPLAWVVVTSASEGPMWGAALDAGARVVLPSSVRLAAVCRTLASASRGTVRPFAGRRALLIGSWSQLLARQEELCLRVGSLTPREHEVLSMLHAGDGISRIAQLLGISPVTVRSQVKGVLRKLEVKSQLGAVAALDDLLALGACPGYPGTRGAGAELSPN</sequence>
<keyword evidence="3" id="KW-0804">Transcription</keyword>
<dbReference type="Gene3D" id="3.40.50.2300">
    <property type="match status" value="1"/>
</dbReference>
<dbReference type="SUPFAM" id="SSF46894">
    <property type="entry name" value="C-terminal effector domain of the bipartite response regulators"/>
    <property type="match status" value="1"/>
</dbReference>
<keyword evidence="2" id="KW-0238">DNA-binding</keyword>
<dbReference type="CDD" id="cd06170">
    <property type="entry name" value="LuxR_C_like"/>
    <property type="match status" value="1"/>
</dbReference>
<keyword evidence="6" id="KW-1185">Reference proteome</keyword>
<dbReference type="Proteomes" id="UP000640489">
    <property type="component" value="Unassembled WGS sequence"/>
</dbReference>
<dbReference type="GO" id="GO:0006355">
    <property type="term" value="P:regulation of DNA-templated transcription"/>
    <property type="evidence" value="ECO:0007669"/>
    <property type="project" value="InterPro"/>
</dbReference>
<dbReference type="SMART" id="SM00421">
    <property type="entry name" value="HTH_LUXR"/>
    <property type="match status" value="1"/>
</dbReference>
<proteinExistence type="predicted"/>